<dbReference type="EMBL" id="BMWG01000010">
    <property type="protein sequence ID" value="GGZ38254.1"/>
    <property type="molecule type" value="Genomic_DNA"/>
</dbReference>
<keyword evidence="3" id="KW-1185">Reference proteome</keyword>
<organism evidence="2 3">
    <name type="scientific">Streptomyces inusitatus</name>
    <dbReference type="NCBI Taxonomy" id="68221"/>
    <lineage>
        <taxon>Bacteria</taxon>
        <taxon>Bacillati</taxon>
        <taxon>Actinomycetota</taxon>
        <taxon>Actinomycetes</taxon>
        <taxon>Kitasatosporales</taxon>
        <taxon>Streptomycetaceae</taxon>
        <taxon>Streptomyces</taxon>
    </lineage>
</organism>
<reference evidence="2" key="1">
    <citation type="journal article" date="2014" name="Int. J. Syst. Evol. Microbiol.">
        <title>Complete genome sequence of Corynebacterium casei LMG S-19264T (=DSM 44701T), isolated from a smear-ripened cheese.</title>
        <authorList>
            <consortium name="US DOE Joint Genome Institute (JGI-PGF)"/>
            <person name="Walter F."/>
            <person name="Albersmeier A."/>
            <person name="Kalinowski J."/>
            <person name="Ruckert C."/>
        </authorList>
    </citation>
    <scope>NUCLEOTIDE SEQUENCE</scope>
    <source>
        <strain evidence="2">JCM 4988</strain>
    </source>
</reference>
<name>A0A918Q9S6_9ACTN</name>
<proteinExistence type="predicted"/>
<accession>A0A918Q9S6</accession>
<evidence type="ECO:0000313" key="2">
    <source>
        <dbReference type="EMBL" id="GGZ38254.1"/>
    </source>
</evidence>
<sequence length="167" mass="16870">MTDSHQMLLISFTDRAAGRSAYEEALGLPGLRQAALVERSAEGLLDVPESHVQGAGRATAGGGLVGGLLGLLGGPMGVFLGTAAGAALGGAAENRQALEGGAGLIVLSSRVDEGASLLVVELHESSPRPGDDLAERHGGTLERMPAKEFAARVRSAEKAAGEPRPPS</sequence>
<dbReference type="Proteomes" id="UP000630936">
    <property type="component" value="Unassembled WGS sequence"/>
</dbReference>
<reference evidence="2" key="2">
    <citation type="submission" date="2020-09" db="EMBL/GenBank/DDBJ databases">
        <authorList>
            <person name="Sun Q."/>
            <person name="Ohkuma M."/>
        </authorList>
    </citation>
    <scope>NUCLEOTIDE SEQUENCE</scope>
    <source>
        <strain evidence="2">JCM 4988</strain>
    </source>
</reference>
<comment type="caution">
    <text evidence="2">The sequence shown here is derived from an EMBL/GenBank/DDBJ whole genome shotgun (WGS) entry which is preliminary data.</text>
</comment>
<dbReference type="RefSeq" id="WP_190124073.1">
    <property type="nucleotide sequence ID" value="NZ_BMWG01000010.1"/>
</dbReference>
<feature type="region of interest" description="Disordered" evidence="1">
    <location>
        <begin position="125"/>
        <end position="167"/>
    </location>
</feature>
<dbReference type="AlphaFoldDB" id="A0A918Q9S6"/>
<feature type="compositionally biased region" description="Basic and acidic residues" evidence="1">
    <location>
        <begin position="125"/>
        <end position="161"/>
    </location>
</feature>
<evidence type="ECO:0000256" key="1">
    <source>
        <dbReference type="SAM" id="MobiDB-lite"/>
    </source>
</evidence>
<protein>
    <submittedName>
        <fullName evidence="2">Uncharacterized protein</fullName>
    </submittedName>
</protein>
<evidence type="ECO:0000313" key="3">
    <source>
        <dbReference type="Proteomes" id="UP000630936"/>
    </source>
</evidence>
<gene>
    <name evidence="2" type="ORF">GCM10010387_35420</name>
</gene>